<dbReference type="InterPro" id="IPR001078">
    <property type="entry name" value="2-oxoacid_DH_actylTfrase"/>
</dbReference>
<evidence type="ECO:0000256" key="4">
    <source>
        <dbReference type="ARBA" id="ARBA00022679"/>
    </source>
</evidence>
<evidence type="ECO:0000256" key="7">
    <source>
        <dbReference type="RuleBase" id="RU003423"/>
    </source>
</evidence>
<feature type="compositionally biased region" description="Low complexity" evidence="8">
    <location>
        <begin position="109"/>
        <end position="130"/>
    </location>
</feature>
<name>A0AAU7KNR8_9GAMM</name>
<dbReference type="SUPFAM" id="SSF47005">
    <property type="entry name" value="Peripheral subunit-binding domain of 2-oxo acid dehydrogenase complex"/>
    <property type="match status" value="1"/>
</dbReference>
<dbReference type="InterPro" id="IPR011053">
    <property type="entry name" value="Single_hybrid_motif"/>
</dbReference>
<evidence type="ECO:0000259" key="10">
    <source>
        <dbReference type="PROSITE" id="PS51826"/>
    </source>
</evidence>
<dbReference type="Pfam" id="PF00364">
    <property type="entry name" value="Biotin_lipoyl"/>
    <property type="match status" value="2"/>
</dbReference>
<evidence type="ECO:0000256" key="6">
    <source>
        <dbReference type="ARBA" id="ARBA00023315"/>
    </source>
</evidence>
<dbReference type="PANTHER" id="PTHR43178">
    <property type="entry name" value="DIHYDROLIPOAMIDE ACETYLTRANSFERASE COMPONENT OF PYRUVATE DEHYDROGENASE COMPLEX"/>
    <property type="match status" value="1"/>
</dbReference>
<evidence type="ECO:0000256" key="8">
    <source>
        <dbReference type="SAM" id="MobiDB-lite"/>
    </source>
</evidence>
<feature type="region of interest" description="Disordered" evidence="8">
    <location>
        <begin position="76"/>
        <end position="135"/>
    </location>
</feature>
<dbReference type="CDD" id="cd06849">
    <property type="entry name" value="lipoyl_domain"/>
    <property type="match status" value="2"/>
</dbReference>
<comment type="similarity">
    <text evidence="2 7">Belongs to the 2-oxoacid dehydrogenase family.</text>
</comment>
<accession>A0AAU7KNR8</accession>
<dbReference type="InterPro" id="IPR004167">
    <property type="entry name" value="PSBD"/>
</dbReference>
<gene>
    <name evidence="11" type="ORF">NFG58_10410</name>
</gene>
<evidence type="ECO:0000256" key="2">
    <source>
        <dbReference type="ARBA" id="ARBA00007317"/>
    </source>
</evidence>
<dbReference type="PROSITE" id="PS51826">
    <property type="entry name" value="PSBD"/>
    <property type="match status" value="1"/>
</dbReference>
<feature type="compositionally biased region" description="Low complexity" evidence="8">
    <location>
        <begin position="301"/>
        <end position="310"/>
    </location>
</feature>
<keyword evidence="6 7" id="KW-0012">Acyltransferase</keyword>
<sequence>MTEFKLPDIGEGIVECEVMEWKIAEGDTIAEDQPVVEVMTDKALVEITAPEAGVVTRLHVAKGEMARVHAPLFAYRGEHQGGDGQGEEAQRDEGQTESEGNAPAQAASPKEAPVQEPAEPVEPPSSSSEKGGAGRRVDFILPDIGEGIVECEIVEWHVAQGDEISEDQRLVDVMTDKAMVEITAPEDGVVAELYVAKGEMAKVHAPLFAYQVAGAAAAGEALAVEEASPPTPTRKSDSPAHTAASEGGKGPYGRIPASPAVRRLIREHQLRLEDIPGSGRQGRVLKEDVLNFLDGARHSGAACAADSGSDSRSESAGAGSLAGTDATARDEGEVRVEPLRGVRAAMARQMVAAASSVPHFQYGEEIDVTDLLALRGRLKPQAEARDVKLTLMPFFIKALALAIDEHPLVNARLNDEATEIHYPPHCNVGMAVDGKAGLMVPNIKGCERLSLLEIAAEVQRLTEAAREGRVAASDLKGGTISISNIGALGGTYAAPIINIPESAIVAIGKTQWLPRFDEAGQVVRRGIMTVTWAGDHRLLDGGTIARFCNAWKGYLEDPESMLLHLS</sequence>
<feature type="domain" description="Lipoyl-binding" evidence="9">
    <location>
        <begin position="1"/>
        <end position="76"/>
    </location>
</feature>
<dbReference type="GO" id="GO:0031405">
    <property type="term" value="F:lipoic acid binding"/>
    <property type="evidence" value="ECO:0007669"/>
    <property type="project" value="TreeGrafter"/>
</dbReference>
<dbReference type="InterPro" id="IPR050743">
    <property type="entry name" value="2-oxoacid_DH_E2_comp"/>
</dbReference>
<organism evidence="11">
    <name type="scientific">Halomonas sp. RT37</name>
    <dbReference type="NCBI Taxonomy" id="2950872"/>
    <lineage>
        <taxon>Bacteria</taxon>
        <taxon>Pseudomonadati</taxon>
        <taxon>Pseudomonadota</taxon>
        <taxon>Gammaproteobacteria</taxon>
        <taxon>Oceanospirillales</taxon>
        <taxon>Halomonadaceae</taxon>
        <taxon>Halomonas</taxon>
    </lineage>
</organism>
<comment type="cofactor">
    <cofactor evidence="1 7">
        <name>(R)-lipoate</name>
        <dbReference type="ChEBI" id="CHEBI:83088"/>
    </cofactor>
</comment>
<dbReference type="PANTHER" id="PTHR43178:SF5">
    <property type="entry name" value="LIPOAMIDE ACYLTRANSFERASE COMPONENT OF BRANCHED-CHAIN ALPHA-KETO ACID DEHYDROGENASE COMPLEX, MITOCHONDRIAL"/>
    <property type="match status" value="1"/>
</dbReference>
<feature type="domain" description="Lipoyl-binding" evidence="9">
    <location>
        <begin position="136"/>
        <end position="211"/>
    </location>
</feature>
<keyword evidence="5 7" id="KW-0450">Lipoyl</keyword>
<dbReference type="FunFam" id="3.30.559.10:FF:000007">
    <property type="entry name" value="Dihydrolipoamide acetyltransferase component of pyruvate dehydrogenase complex"/>
    <property type="match status" value="1"/>
</dbReference>
<dbReference type="EC" id="2.3.1.-" evidence="7"/>
<dbReference type="PROSITE" id="PS50968">
    <property type="entry name" value="BIOTINYL_LIPOYL"/>
    <property type="match status" value="2"/>
</dbReference>
<evidence type="ECO:0000259" key="9">
    <source>
        <dbReference type="PROSITE" id="PS50968"/>
    </source>
</evidence>
<dbReference type="EMBL" id="CP098827">
    <property type="protein sequence ID" value="XBO73079.1"/>
    <property type="molecule type" value="Genomic_DNA"/>
</dbReference>
<proteinExistence type="inferred from homology"/>
<keyword evidence="4 7" id="KW-0808">Transferase</keyword>
<feature type="region of interest" description="Disordered" evidence="8">
    <location>
        <begin position="301"/>
        <end position="334"/>
    </location>
</feature>
<dbReference type="Pfam" id="PF00198">
    <property type="entry name" value="2-oxoacid_dh"/>
    <property type="match status" value="1"/>
</dbReference>
<evidence type="ECO:0000313" key="11">
    <source>
        <dbReference type="EMBL" id="XBO73079.1"/>
    </source>
</evidence>
<feature type="region of interest" description="Disordered" evidence="8">
    <location>
        <begin position="224"/>
        <end position="256"/>
    </location>
</feature>
<evidence type="ECO:0000256" key="5">
    <source>
        <dbReference type="ARBA" id="ARBA00022823"/>
    </source>
</evidence>
<dbReference type="GO" id="GO:0016407">
    <property type="term" value="F:acetyltransferase activity"/>
    <property type="evidence" value="ECO:0007669"/>
    <property type="project" value="TreeGrafter"/>
</dbReference>
<dbReference type="SUPFAM" id="SSF51230">
    <property type="entry name" value="Single hybrid motif"/>
    <property type="match status" value="2"/>
</dbReference>
<protein>
    <recommendedName>
        <fullName evidence="7">Dihydrolipoamide acetyltransferase component of pyruvate dehydrogenase complex</fullName>
        <ecNumber evidence="7">2.3.1.-</ecNumber>
    </recommendedName>
</protein>
<dbReference type="RefSeq" id="WP_348828106.1">
    <property type="nucleotide sequence ID" value="NZ_CP098827.1"/>
</dbReference>
<dbReference type="SUPFAM" id="SSF52777">
    <property type="entry name" value="CoA-dependent acyltransferases"/>
    <property type="match status" value="1"/>
</dbReference>
<dbReference type="Gene3D" id="2.40.50.100">
    <property type="match status" value="2"/>
</dbReference>
<dbReference type="Gene3D" id="4.10.320.10">
    <property type="entry name" value="E3-binding domain"/>
    <property type="match status" value="1"/>
</dbReference>
<reference evidence="11" key="1">
    <citation type="submission" date="2022-06" db="EMBL/GenBank/DDBJ databases">
        <title>A novel DMS-producing enzyme.</title>
        <authorList>
            <person name="Zhang Y."/>
        </authorList>
    </citation>
    <scope>NUCLEOTIDE SEQUENCE</scope>
    <source>
        <strain evidence="11">RT37</strain>
    </source>
</reference>
<dbReference type="GO" id="GO:0005737">
    <property type="term" value="C:cytoplasm"/>
    <property type="evidence" value="ECO:0007669"/>
    <property type="project" value="TreeGrafter"/>
</dbReference>
<evidence type="ECO:0000256" key="3">
    <source>
        <dbReference type="ARBA" id="ARBA00011484"/>
    </source>
</evidence>
<dbReference type="Pfam" id="PF02817">
    <property type="entry name" value="E3_binding"/>
    <property type="match status" value="1"/>
</dbReference>
<dbReference type="AlphaFoldDB" id="A0AAU7KNR8"/>
<dbReference type="Gene3D" id="3.30.559.10">
    <property type="entry name" value="Chloramphenicol acetyltransferase-like domain"/>
    <property type="match status" value="1"/>
</dbReference>
<dbReference type="InterPro" id="IPR023213">
    <property type="entry name" value="CAT-like_dom_sf"/>
</dbReference>
<dbReference type="InterPro" id="IPR000089">
    <property type="entry name" value="Biotin_lipoyl"/>
</dbReference>
<dbReference type="InterPro" id="IPR036625">
    <property type="entry name" value="E3-bd_dom_sf"/>
</dbReference>
<feature type="domain" description="Peripheral subunit-binding (PSBD)" evidence="10">
    <location>
        <begin position="256"/>
        <end position="293"/>
    </location>
</feature>
<evidence type="ECO:0000256" key="1">
    <source>
        <dbReference type="ARBA" id="ARBA00001938"/>
    </source>
</evidence>
<comment type="subunit">
    <text evidence="3">Forms a 24-polypeptide structural core with octahedral symmetry.</text>
</comment>